<evidence type="ECO:0000256" key="3">
    <source>
        <dbReference type="ARBA" id="ARBA00023136"/>
    </source>
</evidence>
<gene>
    <name evidence="7" type="ORF">HLI28_11695</name>
</gene>
<keyword evidence="8" id="KW-1185">Reference proteome</keyword>
<dbReference type="Pfam" id="PF03717">
    <property type="entry name" value="PBP_dimer"/>
    <property type="match status" value="1"/>
</dbReference>
<proteinExistence type="inferred from homology"/>
<dbReference type="SUPFAM" id="SSF56519">
    <property type="entry name" value="Penicillin binding protein dimerisation domain"/>
    <property type="match status" value="1"/>
</dbReference>
<reference evidence="7 8" key="1">
    <citation type="submission" date="2020-05" db="EMBL/GenBank/DDBJ databases">
        <title>Genome sequence of Isoptericola sp. JC619 isolated from Chilika lagoon, India.</title>
        <authorList>
            <person name="Kumar D."/>
            <person name="Appam K."/>
            <person name="Gandham S."/>
            <person name="Uppada J."/>
            <person name="Sasikala C."/>
            <person name="Venkata Ramana C."/>
        </authorList>
    </citation>
    <scope>NUCLEOTIDE SEQUENCE [LARGE SCALE GENOMIC DNA]</scope>
    <source>
        <strain evidence="7 8">JC619</strain>
    </source>
</reference>
<evidence type="ECO:0000256" key="4">
    <source>
        <dbReference type="SAM" id="MobiDB-lite"/>
    </source>
</evidence>
<dbReference type="PANTHER" id="PTHR30627:SF1">
    <property type="entry name" value="PEPTIDOGLYCAN D,D-TRANSPEPTIDASE FTSI"/>
    <property type="match status" value="1"/>
</dbReference>
<comment type="similarity">
    <text evidence="2">Belongs to the transpeptidase family.</text>
</comment>
<dbReference type="Gene3D" id="3.40.710.10">
    <property type="entry name" value="DD-peptidase/beta-lactamase superfamily"/>
    <property type="match status" value="1"/>
</dbReference>
<dbReference type="AlphaFoldDB" id="A0A849K5L5"/>
<feature type="compositionally biased region" description="Low complexity" evidence="4">
    <location>
        <begin position="43"/>
        <end position="58"/>
    </location>
</feature>
<dbReference type="Gene3D" id="3.90.1310.10">
    <property type="entry name" value="Penicillin-binding protein 2a (Domain 2)"/>
    <property type="match status" value="1"/>
</dbReference>
<dbReference type="GO" id="GO:0008658">
    <property type="term" value="F:penicillin binding"/>
    <property type="evidence" value="ECO:0007669"/>
    <property type="project" value="InterPro"/>
</dbReference>
<feature type="domain" description="Penicillin-binding protein dimerisation" evidence="6">
    <location>
        <begin position="195"/>
        <end position="359"/>
    </location>
</feature>
<dbReference type="Pfam" id="PF00905">
    <property type="entry name" value="Transpeptidase"/>
    <property type="match status" value="1"/>
</dbReference>
<dbReference type="SUPFAM" id="SSF56601">
    <property type="entry name" value="beta-lactamase/transpeptidase-like"/>
    <property type="match status" value="1"/>
</dbReference>
<dbReference type="InterPro" id="IPR012338">
    <property type="entry name" value="Beta-lactam/transpept-like"/>
</dbReference>
<dbReference type="InterPro" id="IPR036138">
    <property type="entry name" value="PBP_dimer_sf"/>
</dbReference>
<keyword evidence="3" id="KW-0472">Membrane</keyword>
<feature type="compositionally biased region" description="Low complexity" evidence="4">
    <location>
        <begin position="1"/>
        <end position="15"/>
    </location>
</feature>
<evidence type="ECO:0000259" key="5">
    <source>
        <dbReference type="Pfam" id="PF00905"/>
    </source>
</evidence>
<dbReference type="Gene3D" id="3.30.450.330">
    <property type="match status" value="1"/>
</dbReference>
<sequence length="727" mass="76421">MRPGAGRRAPVGAAAQHDHGARFLRDVPAAARGRSRGAGRPGGACRAAGRRGVPARAGRPPRHGPRRGDHHALRRRPFRRPGADGAAVTPTRPVRRRTGRSAGEHDRAVQSTRRPDGRRRGAAPVARGGAGAGRGRPARPAGRTAGDPERRQRWLIVLAAFVVTLFVGRLVDVQVIQGPALASTAQQARLATQVTQAHRGDILDVEGRVLATSVDRYRIVANQVNIQGFRGNGRHDADGEPVQDGALGIAQLLAPVLGESRATLGARLNGEDQYVVLAADVVPEVQRAVSALGLYGFVFSHLTSERTYPAGTVAGPLLGHVNSEHTGVGGLEASFDDVLSGTDGTLTYERGRDGARIPTSEIESVPAEPGEDVQLTLDSDVQWKAEELLDEAVADTGASYGIAIVQDLRTGDVVSMADSGDVDPNGSSGDVADGSRAVNVVFEPGSTGKVISMAAALEGGYWEPTDEFEVPDTYTVDGETFRDSHPHAVERWTLAGILAQSSNTGTVMMGKEIPFAVRYDYLRKFGFGQRTALGLPGESAGLLPDEDIDEIENRTPYTVLFGQGVAVSAMQATQVFSTVANDGVRMPANLVAGTRTAAGEVVPAERAEGTRVVSSQTAQDVLTMMEAVTAEDGTGTAAQVPGYRVAGKTGTAQMFEGGGTTYVASFIGVAPADDPRYTVSVFLKSPRSSIYGGVVAAPVFSELMGYVLRSAGVPPSEEPADLFPLTW</sequence>
<dbReference type="EMBL" id="JABFAJ010000021">
    <property type="protein sequence ID" value="NNU28201.1"/>
    <property type="molecule type" value="Genomic_DNA"/>
</dbReference>
<organism evidence="7 8">
    <name type="scientific">Isoptericola sediminis</name>
    <dbReference type="NCBI Taxonomy" id="2733572"/>
    <lineage>
        <taxon>Bacteria</taxon>
        <taxon>Bacillati</taxon>
        <taxon>Actinomycetota</taxon>
        <taxon>Actinomycetes</taxon>
        <taxon>Micrococcales</taxon>
        <taxon>Promicromonosporaceae</taxon>
        <taxon>Isoptericola</taxon>
    </lineage>
</organism>
<evidence type="ECO:0000313" key="7">
    <source>
        <dbReference type="EMBL" id="NNU28201.1"/>
    </source>
</evidence>
<dbReference type="GO" id="GO:0071555">
    <property type="term" value="P:cell wall organization"/>
    <property type="evidence" value="ECO:0007669"/>
    <property type="project" value="TreeGrafter"/>
</dbReference>
<dbReference type="InterPro" id="IPR050515">
    <property type="entry name" value="Beta-lactam/transpept"/>
</dbReference>
<evidence type="ECO:0000259" key="6">
    <source>
        <dbReference type="Pfam" id="PF03717"/>
    </source>
</evidence>
<dbReference type="InterPro" id="IPR001460">
    <property type="entry name" value="PCN-bd_Tpept"/>
</dbReference>
<feature type="region of interest" description="Disordered" evidence="4">
    <location>
        <begin position="1"/>
        <end position="148"/>
    </location>
</feature>
<protein>
    <submittedName>
        <fullName evidence="7">Penicillin-binding protein 2</fullName>
    </submittedName>
</protein>
<comment type="caution">
    <text evidence="7">The sequence shown here is derived from an EMBL/GenBank/DDBJ whole genome shotgun (WGS) entry which is preliminary data.</text>
</comment>
<evidence type="ECO:0000256" key="1">
    <source>
        <dbReference type="ARBA" id="ARBA00004370"/>
    </source>
</evidence>
<evidence type="ECO:0000256" key="2">
    <source>
        <dbReference type="ARBA" id="ARBA00007171"/>
    </source>
</evidence>
<evidence type="ECO:0000313" key="8">
    <source>
        <dbReference type="Proteomes" id="UP000557204"/>
    </source>
</evidence>
<dbReference type="GO" id="GO:0005886">
    <property type="term" value="C:plasma membrane"/>
    <property type="evidence" value="ECO:0007669"/>
    <property type="project" value="TreeGrafter"/>
</dbReference>
<dbReference type="Proteomes" id="UP000557204">
    <property type="component" value="Unassembled WGS sequence"/>
</dbReference>
<accession>A0A849K5L5</accession>
<dbReference type="InterPro" id="IPR005311">
    <property type="entry name" value="PBP_dimer"/>
</dbReference>
<feature type="compositionally biased region" description="Basic and acidic residues" evidence="4">
    <location>
        <begin position="102"/>
        <end position="119"/>
    </location>
</feature>
<feature type="domain" description="Penicillin-binding protein transpeptidase" evidence="5">
    <location>
        <begin position="401"/>
        <end position="704"/>
    </location>
</feature>
<feature type="compositionally biased region" description="Basic and acidic residues" evidence="4">
    <location>
        <begin position="16"/>
        <end position="25"/>
    </location>
</feature>
<comment type="subcellular location">
    <subcellularLocation>
        <location evidence="1">Membrane</location>
    </subcellularLocation>
</comment>
<dbReference type="PANTHER" id="PTHR30627">
    <property type="entry name" value="PEPTIDOGLYCAN D,D-TRANSPEPTIDASE"/>
    <property type="match status" value="1"/>
</dbReference>
<name>A0A849K5L5_9MICO</name>